<dbReference type="Proteomes" id="UP000502996">
    <property type="component" value="Chromosome"/>
</dbReference>
<gene>
    <name evidence="2" type="ORF">G5V58_24380</name>
</gene>
<dbReference type="AlphaFoldDB" id="A0A6G6WJT9"/>
<evidence type="ECO:0000313" key="2">
    <source>
        <dbReference type="EMBL" id="QIG45466.1"/>
    </source>
</evidence>
<evidence type="ECO:0000313" key="3">
    <source>
        <dbReference type="Proteomes" id="UP000502996"/>
    </source>
</evidence>
<evidence type="ECO:0000256" key="1">
    <source>
        <dbReference type="SAM" id="MobiDB-lite"/>
    </source>
</evidence>
<feature type="region of interest" description="Disordered" evidence="1">
    <location>
        <begin position="23"/>
        <end position="45"/>
    </location>
</feature>
<sequence length="45" mass="5407">MFNTPDTYRAEIEYRSEKIRRDIEGHRRVRSPFSRKAAPRTRQGA</sequence>
<dbReference type="EMBL" id="CP049257">
    <property type="protein sequence ID" value="QIG45466.1"/>
    <property type="molecule type" value="Genomic_DNA"/>
</dbReference>
<keyword evidence="3" id="KW-1185">Reference proteome</keyword>
<accession>A0A6G6WJT9</accession>
<name>A0A6G6WJT9_9ACTN</name>
<protein>
    <submittedName>
        <fullName evidence="2">Uncharacterized protein</fullName>
    </submittedName>
</protein>
<dbReference type="KEGG" id="nano:G5V58_24380"/>
<dbReference type="RefSeq" id="WP_165238070.1">
    <property type="nucleotide sequence ID" value="NZ_CP049257.1"/>
</dbReference>
<reference evidence="2 3" key="1">
    <citation type="submission" date="2020-02" db="EMBL/GenBank/DDBJ databases">
        <title>Full genome sequence of Nocardioides sp. R-3366.</title>
        <authorList>
            <person name="Im W.-T."/>
        </authorList>
    </citation>
    <scope>NUCLEOTIDE SEQUENCE [LARGE SCALE GENOMIC DNA]</scope>
    <source>
        <strain evidence="2 3">R-3366</strain>
    </source>
</reference>
<organism evidence="2 3">
    <name type="scientific">Nocardioides anomalus</name>
    <dbReference type="NCBI Taxonomy" id="2712223"/>
    <lineage>
        <taxon>Bacteria</taxon>
        <taxon>Bacillati</taxon>
        <taxon>Actinomycetota</taxon>
        <taxon>Actinomycetes</taxon>
        <taxon>Propionibacteriales</taxon>
        <taxon>Nocardioidaceae</taxon>
        <taxon>Nocardioides</taxon>
    </lineage>
</organism>
<proteinExistence type="predicted"/>